<dbReference type="FunFam" id="3.40.50.150:FF:000257">
    <property type="entry name" value="16S rRNA methyltransferase"/>
    <property type="match status" value="1"/>
</dbReference>
<comment type="similarity">
    <text evidence="6">Belongs to the class I-like SAM-binding methyltransferase superfamily. RsmB/NOP family.</text>
</comment>
<dbReference type="RefSeq" id="WP_181888486.1">
    <property type="nucleotide sequence ID" value="NZ_CP170998.1"/>
</dbReference>
<dbReference type="GO" id="GO:0008173">
    <property type="term" value="F:RNA methyltransferase activity"/>
    <property type="evidence" value="ECO:0007669"/>
    <property type="project" value="InterPro"/>
</dbReference>
<dbReference type="Pfam" id="PF01029">
    <property type="entry name" value="NusB"/>
    <property type="match status" value="1"/>
</dbReference>
<name>A0A7W2EA62_9CORY</name>
<dbReference type="Pfam" id="PF01189">
    <property type="entry name" value="Methyltr_RsmB-F"/>
    <property type="match status" value="1"/>
</dbReference>
<protein>
    <submittedName>
        <fullName evidence="9">MFS transporter</fullName>
    </submittedName>
</protein>
<sequence>MSGGFRSRSAGRREDKPARNRQQGSRAKQQPRKQGGGRQRYTVKGRPASIGDPAREAAFEVVLRVARDGAFANLTLPGILRERKITGRDAAFATEVAYGTLRSLGVLDAVIAKNSSRELERIAPEVLAALRLGAYQLLYTRVGDHAAVDTSVRLVEAAGHEKAKGFANGVLRSIGRTPADEWLRTLAPDNELGALAFTHAHPEWIARSFAEALGDKRDELEAALEADSARPVVHLVARPGEISAEELALSTGGEQGKYSPYAVYLPEGDPGQLEPVREGLAAVQDEGSQIIARAVTEVPVEQDQGRWLDLCAGPGGKAALIGAIAAIDAATVDAVEVSPHRAELITKTVRGLPVTVHTADGRDSKLEPGYDRILVDAPCSGLGALRRRPEARWTKSEGDIAELNQLQEELLQSAVNLAKPGGVVVYSTCSPDVRETRRIVEKQLAKGDVDELDAREWAAGMEDVGEGPSVQMWPHRHGTDAMFFAVLRKKLG</sequence>
<dbReference type="Gene3D" id="3.40.50.150">
    <property type="entry name" value="Vaccinia Virus protein VP39"/>
    <property type="match status" value="1"/>
</dbReference>
<proteinExistence type="inferred from homology"/>
<feature type="region of interest" description="Disordered" evidence="7">
    <location>
        <begin position="1"/>
        <end position="49"/>
    </location>
</feature>
<dbReference type="PANTHER" id="PTHR22807:SF53">
    <property type="entry name" value="RIBOSOMAL RNA SMALL SUBUNIT METHYLTRANSFERASE B-RELATED"/>
    <property type="match status" value="1"/>
</dbReference>
<evidence type="ECO:0000313" key="10">
    <source>
        <dbReference type="Proteomes" id="UP000523682"/>
    </source>
</evidence>
<evidence type="ECO:0000256" key="1">
    <source>
        <dbReference type="ARBA" id="ARBA00022603"/>
    </source>
</evidence>
<dbReference type="InterPro" id="IPR029063">
    <property type="entry name" value="SAM-dependent_MTases_sf"/>
</dbReference>
<evidence type="ECO:0000256" key="2">
    <source>
        <dbReference type="ARBA" id="ARBA00022679"/>
    </source>
</evidence>
<dbReference type="Gene3D" id="1.10.940.10">
    <property type="entry name" value="NusB-like"/>
    <property type="match status" value="1"/>
</dbReference>
<reference evidence="9 10" key="1">
    <citation type="submission" date="2020-07" db="EMBL/GenBank/DDBJ databases">
        <title>Draft genome and description of Corynebacterium haemomassiliense strain Marseile-Q3615 sp. nov.</title>
        <authorList>
            <person name="Boxberger M."/>
            <person name="La Scola B."/>
        </authorList>
    </citation>
    <scope>NUCLEOTIDE SEQUENCE [LARGE SCALE GENOMIC DNA]</scope>
    <source>
        <strain evidence="9 10">Marseille-Q3615</strain>
    </source>
</reference>
<dbReference type="InterPro" id="IPR006027">
    <property type="entry name" value="NusB_RsmB_TIM44"/>
</dbReference>
<gene>
    <name evidence="9" type="ORF">H0193_02990</name>
</gene>
<dbReference type="SUPFAM" id="SSF53335">
    <property type="entry name" value="S-adenosyl-L-methionine-dependent methyltransferases"/>
    <property type="match status" value="1"/>
</dbReference>
<keyword evidence="3 6" id="KW-0949">S-adenosyl-L-methionine</keyword>
<dbReference type="PROSITE" id="PS51686">
    <property type="entry name" value="SAM_MT_RSMB_NOP"/>
    <property type="match status" value="1"/>
</dbReference>
<evidence type="ECO:0000313" key="9">
    <source>
        <dbReference type="EMBL" id="MBA5243790.1"/>
    </source>
</evidence>
<keyword evidence="1 6" id="KW-0489">Methyltransferase</keyword>
<feature type="binding site" evidence="6">
    <location>
        <position position="360"/>
    </location>
    <ligand>
        <name>S-adenosyl-L-methionine</name>
        <dbReference type="ChEBI" id="CHEBI:59789"/>
    </ligand>
</feature>
<accession>A0A7W2EA62</accession>
<keyword evidence="10" id="KW-1185">Reference proteome</keyword>
<dbReference type="PRINTS" id="PR02008">
    <property type="entry name" value="RCMTFAMILY"/>
</dbReference>
<evidence type="ECO:0000256" key="7">
    <source>
        <dbReference type="SAM" id="MobiDB-lite"/>
    </source>
</evidence>
<feature type="binding site" evidence="6">
    <location>
        <position position="336"/>
    </location>
    <ligand>
        <name>S-adenosyl-L-methionine</name>
        <dbReference type="ChEBI" id="CHEBI:59789"/>
    </ligand>
</feature>
<dbReference type="InterPro" id="IPR035926">
    <property type="entry name" value="NusB-like_sf"/>
</dbReference>
<keyword evidence="2 6" id="KW-0808">Transferase</keyword>
<organism evidence="9 10">
    <name type="scientific">Corynebacterium haemomassiliense</name>
    <dbReference type="NCBI Taxonomy" id="2754726"/>
    <lineage>
        <taxon>Bacteria</taxon>
        <taxon>Bacillati</taxon>
        <taxon>Actinomycetota</taxon>
        <taxon>Actinomycetes</taxon>
        <taxon>Mycobacteriales</taxon>
        <taxon>Corynebacteriaceae</taxon>
        <taxon>Corynebacterium</taxon>
    </lineage>
</organism>
<evidence type="ECO:0000256" key="5">
    <source>
        <dbReference type="ARBA" id="ARBA00059465"/>
    </source>
</evidence>
<dbReference type="GO" id="GO:0001510">
    <property type="term" value="P:RNA methylation"/>
    <property type="evidence" value="ECO:0007669"/>
    <property type="project" value="InterPro"/>
</dbReference>
<comment type="caution">
    <text evidence="9">The sequence shown here is derived from an EMBL/GenBank/DDBJ whole genome shotgun (WGS) entry which is preliminary data.</text>
</comment>
<dbReference type="PANTHER" id="PTHR22807">
    <property type="entry name" value="NOP2 YEAST -RELATED NOL1/NOP2/FMU SUN DOMAIN-CONTAINING"/>
    <property type="match status" value="1"/>
</dbReference>
<dbReference type="InterPro" id="IPR023267">
    <property type="entry name" value="RCMT"/>
</dbReference>
<dbReference type="GO" id="GO:0006355">
    <property type="term" value="P:regulation of DNA-templated transcription"/>
    <property type="evidence" value="ECO:0007669"/>
    <property type="project" value="InterPro"/>
</dbReference>
<evidence type="ECO:0000256" key="4">
    <source>
        <dbReference type="ARBA" id="ARBA00022884"/>
    </source>
</evidence>
<evidence type="ECO:0000259" key="8">
    <source>
        <dbReference type="PROSITE" id="PS51686"/>
    </source>
</evidence>
<feature type="active site" description="Nucleophile" evidence="6">
    <location>
        <position position="429"/>
    </location>
</feature>
<dbReference type="GO" id="GO:0003723">
    <property type="term" value="F:RNA binding"/>
    <property type="evidence" value="ECO:0007669"/>
    <property type="project" value="UniProtKB-UniRule"/>
</dbReference>
<dbReference type="InterPro" id="IPR001678">
    <property type="entry name" value="MeTrfase_RsmB-F_NOP2_dom"/>
</dbReference>
<comment type="function">
    <text evidence="5">May act as RNA methyltransferase.</text>
</comment>
<evidence type="ECO:0000256" key="6">
    <source>
        <dbReference type="PROSITE-ProRule" id="PRU01023"/>
    </source>
</evidence>
<dbReference type="EMBL" id="JACDTZ010000001">
    <property type="protein sequence ID" value="MBA5243790.1"/>
    <property type="molecule type" value="Genomic_DNA"/>
</dbReference>
<dbReference type="AlphaFoldDB" id="A0A7W2EA62"/>
<evidence type="ECO:0000256" key="3">
    <source>
        <dbReference type="ARBA" id="ARBA00022691"/>
    </source>
</evidence>
<dbReference type="CDD" id="cd02440">
    <property type="entry name" value="AdoMet_MTases"/>
    <property type="match status" value="1"/>
</dbReference>
<feature type="binding site" evidence="6">
    <location>
        <position position="376"/>
    </location>
    <ligand>
        <name>S-adenosyl-L-methionine</name>
        <dbReference type="ChEBI" id="CHEBI:59789"/>
    </ligand>
</feature>
<feature type="domain" description="SAM-dependent MTase RsmB/NOP-type" evidence="8">
    <location>
        <begin position="209"/>
        <end position="490"/>
    </location>
</feature>
<feature type="binding site" evidence="6">
    <location>
        <begin position="311"/>
        <end position="317"/>
    </location>
    <ligand>
        <name>S-adenosyl-L-methionine</name>
        <dbReference type="ChEBI" id="CHEBI:59789"/>
    </ligand>
</feature>
<dbReference type="Proteomes" id="UP000523682">
    <property type="component" value="Unassembled WGS sequence"/>
</dbReference>
<dbReference type="SUPFAM" id="SSF48013">
    <property type="entry name" value="NusB-like"/>
    <property type="match status" value="1"/>
</dbReference>
<dbReference type="InterPro" id="IPR049560">
    <property type="entry name" value="MeTrfase_RsmB-F_NOP2_cat"/>
</dbReference>
<keyword evidence="4 6" id="KW-0694">RNA-binding</keyword>